<dbReference type="InterPro" id="IPR001524">
    <property type="entry name" value="Glyco_hydro_6_CS"/>
</dbReference>
<dbReference type="SUPFAM" id="SSF51989">
    <property type="entry name" value="Glycosyl hydrolases family 6, cellulases"/>
    <property type="match status" value="1"/>
</dbReference>
<protein>
    <recommendedName>
        <fullName evidence="12">Glucanase</fullName>
        <ecNumber evidence="12">3.2.1.-</ecNumber>
    </recommendedName>
</protein>
<dbReference type="InterPro" id="IPR012291">
    <property type="entry name" value="CBM2_carb-bd_dom_sf"/>
</dbReference>
<name>A0A7W5E9Z1_9BURK</name>
<dbReference type="Proteomes" id="UP000584325">
    <property type="component" value="Unassembled WGS sequence"/>
</dbReference>
<dbReference type="InterPro" id="IPR016288">
    <property type="entry name" value="Beta_cellobiohydrolase"/>
</dbReference>
<evidence type="ECO:0000256" key="5">
    <source>
        <dbReference type="ARBA" id="ARBA00023277"/>
    </source>
</evidence>
<feature type="active site" evidence="10">
    <location>
        <position position="213"/>
    </location>
</feature>
<dbReference type="SMART" id="SM00637">
    <property type="entry name" value="CBD_II"/>
    <property type="match status" value="1"/>
</dbReference>
<evidence type="ECO:0000256" key="11">
    <source>
        <dbReference type="PROSITE-ProRule" id="PRU10057"/>
    </source>
</evidence>
<dbReference type="InterPro" id="IPR001919">
    <property type="entry name" value="CBD2"/>
</dbReference>
<keyword evidence="3 12" id="KW-0136">Cellulose degradation</keyword>
<feature type="active site" description="Proton donor" evidence="8 11">
    <location>
        <position position="251"/>
    </location>
</feature>
<organism evidence="14 15">
    <name type="scientific">Pseudoduganella umbonata</name>
    <dbReference type="NCBI Taxonomy" id="864828"/>
    <lineage>
        <taxon>Bacteria</taxon>
        <taxon>Pseudomonadati</taxon>
        <taxon>Pseudomonadota</taxon>
        <taxon>Betaproteobacteria</taxon>
        <taxon>Burkholderiales</taxon>
        <taxon>Oxalobacteraceae</taxon>
        <taxon>Telluria group</taxon>
        <taxon>Pseudoduganella</taxon>
    </lineage>
</organism>
<feature type="binding site" evidence="9">
    <location>
        <position position="399"/>
    </location>
    <ligand>
        <name>substrate</name>
    </ligand>
</feature>
<dbReference type="PRINTS" id="PR00733">
    <property type="entry name" value="GLHYDRLASE6"/>
</dbReference>
<feature type="binding site" evidence="9">
    <location>
        <position position="296"/>
    </location>
    <ligand>
        <name>substrate</name>
    </ligand>
</feature>
<evidence type="ECO:0000256" key="9">
    <source>
        <dbReference type="PIRSR" id="PIRSR001100-2"/>
    </source>
</evidence>
<comment type="similarity">
    <text evidence="12">Belongs to the glycosyl hydrolase family 6.</text>
</comment>
<evidence type="ECO:0000313" key="14">
    <source>
        <dbReference type="EMBL" id="MBB3221253.1"/>
    </source>
</evidence>
<dbReference type="EMBL" id="JACHXS010000003">
    <property type="protein sequence ID" value="MBB3221253.1"/>
    <property type="molecule type" value="Genomic_DNA"/>
</dbReference>
<evidence type="ECO:0000256" key="7">
    <source>
        <dbReference type="ARBA" id="ARBA00023326"/>
    </source>
</evidence>
<dbReference type="PROSITE" id="PS00655">
    <property type="entry name" value="GLYCOSYL_HYDROL_F6_1"/>
    <property type="match status" value="1"/>
</dbReference>
<feature type="binding site" evidence="9">
    <location>
        <position position="176"/>
    </location>
    <ligand>
        <name>substrate</name>
    </ligand>
</feature>
<dbReference type="GO" id="GO:0030245">
    <property type="term" value="P:cellulose catabolic process"/>
    <property type="evidence" value="ECO:0007669"/>
    <property type="project" value="UniProtKB-KW"/>
</dbReference>
<dbReference type="PANTHER" id="PTHR34876:SF4">
    <property type="entry name" value="1,4-BETA-D-GLUCAN CELLOBIOHYDROLASE C-RELATED"/>
    <property type="match status" value="1"/>
</dbReference>
<keyword evidence="5 12" id="KW-0119">Carbohydrate metabolism</keyword>
<dbReference type="PANTHER" id="PTHR34876">
    <property type="match status" value="1"/>
</dbReference>
<evidence type="ECO:0000256" key="10">
    <source>
        <dbReference type="PROSITE-ProRule" id="PRU10056"/>
    </source>
</evidence>
<feature type="domain" description="CBM2" evidence="13">
    <location>
        <begin position="23"/>
        <end position="134"/>
    </location>
</feature>
<keyword evidence="1 12" id="KW-0732">Signal</keyword>
<comment type="caution">
    <text evidence="14">The sequence shown here is derived from an EMBL/GenBank/DDBJ whole genome shotgun (WGS) entry which is preliminary data.</text>
</comment>
<evidence type="ECO:0000256" key="6">
    <source>
        <dbReference type="ARBA" id="ARBA00023295"/>
    </source>
</evidence>
<reference evidence="14 15" key="1">
    <citation type="submission" date="2020-08" db="EMBL/GenBank/DDBJ databases">
        <title>Genomic Encyclopedia of Type Strains, Phase III (KMG-III): the genomes of soil and plant-associated and newly described type strains.</title>
        <authorList>
            <person name="Whitman W."/>
        </authorList>
    </citation>
    <scope>NUCLEOTIDE SEQUENCE [LARGE SCALE GENOMIC DNA]</scope>
    <source>
        <strain evidence="14 15">CECT 7753</strain>
    </source>
</reference>
<evidence type="ECO:0000256" key="8">
    <source>
        <dbReference type="PIRSR" id="PIRSR001100-1"/>
    </source>
</evidence>
<dbReference type="AlphaFoldDB" id="A0A7W5E9Z1"/>
<feature type="binding site" evidence="9">
    <location>
        <position position="323"/>
    </location>
    <ligand>
        <name>substrate</name>
    </ligand>
</feature>
<feature type="binding site" evidence="9">
    <location>
        <position position="367"/>
    </location>
    <ligand>
        <name>substrate</name>
    </ligand>
</feature>
<feature type="binding site" evidence="9">
    <location>
        <position position="395"/>
    </location>
    <ligand>
        <name>substrate</name>
    </ligand>
</feature>
<dbReference type="GO" id="GO:0030247">
    <property type="term" value="F:polysaccharide binding"/>
    <property type="evidence" value="ECO:0007669"/>
    <property type="project" value="UniProtKB-UniRule"/>
</dbReference>
<dbReference type="PIRSF" id="PIRSF001100">
    <property type="entry name" value="Beta_cellobiohydrolase"/>
    <property type="match status" value="1"/>
</dbReference>
<dbReference type="Pfam" id="PF00553">
    <property type="entry name" value="CBM_2"/>
    <property type="match status" value="1"/>
</dbReference>
<dbReference type="Gene3D" id="2.60.40.290">
    <property type="match status" value="1"/>
</dbReference>
<dbReference type="PROSITE" id="PS00656">
    <property type="entry name" value="GLYCOSYL_HYDROL_F6_2"/>
    <property type="match status" value="1"/>
</dbReference>
<dbReference type="InterPro" id="IPR036434">
    <property type="entry name" value="Beta_cellobiohydrolase_sf"/>
</dbReference>
<evidence type="ECO:0000256" key="1">
    <source>
        <dbReference type="ARBA" id="ARBA00022729"/>
    </source>
</evidence>
<keyword evidence="2 12" id="KW-0378">Hydrolase</keyword>
<dbReference type="GO" id="GO:0004553">
    <property type="term" value="F:hydrolase activity, hydrolyzing O-glycosyl compounds"/>
    <property type="evidence" value="ECO:0007669"/>
    <property type="project" value="InterPro"/>
</dbReference>
<dbReference type="Pfam" id="PF01341">
    <property type="entry name" value="Glyco_hydro_6"/>
    <property type="match status" value="1"/>
</dbReference>
<evidence type="ECO:0000313" key="15">
    <source>
        <dbReference type="Proteomes" id="UP000584325"/>
    </source>
</evidence>
<proteinExistence type="inferred from homology"/>
<evidence type="ECO:0000256" key="12">
    <source>
        <dbReference type="RuleBase" id="RU361186"/>
    </source>
</evidence>
<feature type="signal peptide" evidence="12">
    <location>
        <begin position="1"/>
        <end position="26"/>
    </location>
</feature>
<evidence type="ECO:0000256" key="4">
    <source>
        <dbReference type="ARBA" id="ARBA00023157"/>
    </source>
</evidence>
<sequence length="422" mass="43520">MHTLRHSLLRPAMATLVLVASGAASAAPTCAATYATRDDWNGGFVVDIVVTNTGSSTVSGWQVAWDYGNPVALVNAPWGARVAVTGSRVTATDDGSSPAIAPGASASFGMPLSYTGARPVPGRITVQGVNCVVQAPNPNLYSDPQSAAAQWVRDNPGDGRAAGIGPRIASQPAAKWFGGWSGDIGSAVGNHVAAAAAAGRVPVLVAYNIPARDCGQHSAGGAGSAAAYRDWIHAFANAIGTRETVVVLEPDALPQLDCLDAPGKATRLQLFRHAVAQFNERAPRTALYIDIGNSDWLEPAEAAARLADAGIASAEGFALNVSNYRTDGESNPYGIAVSEALRQRTGSGKPFVVDTSRNGAGPDGREWCDPPGRRIGVPPRVNAVGSQPAMTLWVKAPGEADGCAAAAGTFLPEMAYKMIHGY</sequence>
<keyword evidence="6 12" id="KW-0326">Glycosidase</keyword>
<evidence type="ECO:0000259" key="13">
    <source>
        <dbReference type="PROSITE" id="PS51173"/>
    </source>
</evidence>
<dbReference type="PROSITE" id="PS51173">
    <property type="entry name" value="CBM2"/>
    <property type="match status" value="1"/>
</dbReference>
<keyword evidence="4" id="KW-1015">Disulfide bond</keyword>
<dbReference type="SUPFAM" id="SSF49384">
    <property type="entry name" value="Carbohydrate-binding domain"/>
    <property type="match status" value="1"/>
</dbReference>
<dbReference type="InterPro" id="IPR008965">
    <property type="entry name" value="CBM2/CBM3_carb-bd_dom_sf"/>
</dbReference>
<feature type="active site" description="Proton acceptor" evidence="8">
    <location>
        <position position="401"/>
    </location>
</feature>
<evidence type="ECO:0000256" key="3">
    <source>
        <dbReference type="ARBA" id="ARBA00023001"/>
    </source>
</evidence>
<keyword evidence="7 12" id="KW-0624">Polysaccharide degradation</keyword>
<evidence type="ECO:0000256" key="2">
    <source>
        <dbReference type="ARBA" id="ARBA00022801"/>
    </source>
</evidence>
<dbReference type="RefSeq" id="WP_229430059.1">
    <property type="nucleotide sequence ID" value="NZ_JACHXS010000003.1"/>
</dbReference>
<accession>A0A7W5E9Z1</accession>
<dbReference type="Gene3D" id="3.20.20.40">
    <property type="entry name" value="1, 4-beta cellobiohydrolase"/>
    <property type="match status" value="1"/>
</dbReference>
<feature type="chain" id="PRO_5031591165" description="Glucanase" evidence="12">
    <location>
        <begin position="27"/>
        <end position="422"/>
    </location>
</feature>
<gene>
    <name evidence="14" type="ORF">FHS02_002060</name>
</gene>
<dbReference type="EC" id="3.2.1.-" evidence="12"/>